<evidence type="ECO:0000313" key="3">
    <source>
        <dbReference type="Proteomes" id="UP001500909"/>
    </source>
</evidence>
<comment type="caution">
    <text evidence="2">The sequence shown here is derived from an EMBL/GenBank/DDBJ whole genome shotgun (WGS) entry which is preliminary data.</text>
</comment>
<evidence type="ECO:0000313" key="2">
    <source>
        <dbReference type="EMBL" id="GAA0461891.1"/>
    </source>
</evidence>
<name>A0ABN0ZX53_9ACTN</name>
<dbReference type="EMBL" id="BAAABY010000023">
    <property type="protein sequence ID" value="GAA0461891.1"/>
    <property type="molecule type" value="Genomic_DNA"/>
</dbReference>
<sequence length="185" mass="20177">MAAGTRGRMTKRTVTRSVPRGPRGDRLALLGVYLNDHLAGATFGTQLARRLAKNPVDAASGDTLRTLATEITADRAALLRLMKDLGIRARGYKAGAGWAAEKIGRLKRNRRLLSRSPLSPLLELEALRLGVAGKAAGWRTLRELAETDARLDAARLDDLLGRADRQAETLEQLRVRQAAESFRTA</sequence>
<evidence type="ECO:0000256" key="1">
    <source>
        <dbReference type="SAM" id="MobiDB-lite"/>
    </source>
</evidence>
<reference evidence="2 3" key="1">
    <citation type="journal article" date="2019" name="Int. J. Syst. Evol. Microbiol.">
        <title>The Global Catalogue of Microorganisms (GCM) 10K type strain sequencing project: providing services to taxonomists for standard genome sequencing and annotation.</title>
        <authorList>
            <consortium name="The Broad Institute Genomics Platform"/>
            <consortium name="The Broad Institute Genome Sequencing Center for Infectious Disease"/>
            <person name="Wu L."/>
            <person name="Ma J."/>
        </authorList>
    </citation>
    <scope>NUCLEOTIDE SEQUENCE [LARGE SCALE GENOMIC DNA]</scope>
    <source>
        <strain evidence="2 3">JCM 4805</strain>
    </source>
</reference>
<protein>
    <submittedName>
        <fullName evidence="2">Uncharacterized protein</fullName>
    </submittedName>
</protein>
<keyword evidence="3" id="KW-1185">Reference proteome</keyword>
<proteinExistence type="predicted"/>
<accession>A0ABN0ZX53</accession>
<dbReference type="Proteomes" id="UP001500909">
    <property type="component" value="Unassembled WGS sequence"/>
</dbReference>
<gene>
    <name evidence="2" type="ORF">GCM10010361_27170</name>
</gene>
<organism evidence="2 3">
    <name type="scientific">Streptomyces olivaceiscleroticus</name>
    <dbReference type="NCBI Taxonomy" id="68245"/>
    <lineage>
        <taxon>Bacteria</taxon>
        <taxon>Bacillati</taxon>
        <taxon>Actinomycetota</taxon>
        <taxon>Actinomycetes</taxon>
        <taxon>Kitasatosporales</taxon>
        <taxon>Streptomycetaceae</taxon>
        <taxon>Streptomyces</taxon>
    </lineage>
</organism>
<feature type="region of interest" description="Disordered" evidence="1">
    <location>
        <begin position="1"/>
        <end position="22"/>
    </location>
</feature>